<evidence type="ECO:0000313" key="5">
    <source>
        <dbReference type="Proteomes" id="UP001652660"/>
    </source>
</evidence>
<name>A0A6P6UT39_COFAR</name>
<feature type="domain" description="EF-hand" evidence="4">
    <location>
        <begin position="56"/>
        <end position="91"/>
    </location>
</feature>
<dbReference type="AlphaFoldDB" id="A0A6P6UT39"/>
<dbReference type="PANTHER" id="PTHR10891">
    <property type="entry name" value="EF-HAND CALCIUM-BINDING DOMAIN CONTAINING PROTEIN"/>
    <property type="match status" value="1"/>
</dbReference>
<evidence type="ECO:0000256" key="2">
    <source>
        <dbReference type="ARBA" id="ARBA00022737"/>
    </source>
</evidence>
<protein>
    <submittedName>
        <fullName evidence="6">Probable calcium-binding protein CML44</fullName>
    </submittedName>
</protein>
<dbReference type="InterPro" id="IPR011992">
    <property type="entry name" value="EF-hand-dom_pair"/>
</dbReference>
<evidence type="ECO:0000313" key="6">
    <source>
        <dbReference type="RefSeq" id="XP_027093779.1"/>
    </source>
</evidence>
<dbReference type="CDD" id="cd00051">
    <property type="entry name" value="EFh"/>
    <property type="match status" value="1"/>
</dbReference>
<dbReference type="InterPro" id="IPR002048">
    <property type="entry name" value="EF_hand_dom"/>
</dbReference>
<dbReference type="SMART" id="SM00054">
    <property type="entry name" value="EFh"/>
    <property type="match status" value="2"/>
</dbReference>
<proteinExistence type="predicted"/>
<keyword evidence="2" id="KW-0677">Repeat</keyword>
<dbReference type="RefSeq" id="XP_027093779.1">
    <property type="nucleotide sequence ID" value="XM_027237978.1"/>
</dbReference>
<keyword evidence="3" id="KW-0106">Calcium</keyword>
<dbReference type="Pfam" id="PF13499">
    <property type="entry name" value="EF-hand_7"/>
    <property type="match status" value="1"/>
</dbReference>
<dbReference type="Gene3D" id="1.10.238.10">
    <property type="entry name" value="EF-hand"/>
    <property type="match status" value="1"/>
</dbReference>
<dbReference type="GeneID" id="113714184"/>
<dbReference type="InterPro" id="IPR039647">
    <property type="entry name" value="EF_hand_pair_protein_CML-like"/>
</dbReference>
<organism evidence="5 6">
    <name type="scientific">Coffea arabica</name>
    <name type="common">Arabian coffee</name>
    <dbReference type="NCBI Taxonomy" id="13443"/>
    <lineage>
        <taxon>Eukaryota</taxon>
        <taxon>Viridiplantae</taxon>
        <taxon>Streptophyta</taxon>
        <taxon>Embryophyta</taxon>
        <taxon>Tracheophyta</taxon>
        <taxon>Spermatophyta</taxon>
        <taxon>Magnoliopsida</taxon>
        <taxon>eudicotyledons</taxon>
        <taxon>Gunneridae</taxon>
        <taxon>Pentapetalae</taxon>
        <taxon>asterids</taxon>
        <taxon>lamiids</taxon>
        <taxon>Gentianales</taxon>
        <taxon>Rubiaceae</taxon>
        <taxon>Ixoroideae</taxon>
        <taxon>Gardenieae complex</taxon>
        <taxon>Bertiereae - Coffeeae clade</taxon>
        <taxon>Coffeeae</taxon>
        <taxon>Coffea</taxon>
    </lineage>
</organism>
<dbReference type="InterPro" id="IPR018247">
    <property type="entry name" value="EF_Hand_1_Ca_BS"/>
</dbReference>
<reference evidence="5" key="1">
    <citation type="journal article" date="2025" name="Foods">
        <title>Unveiling the Microbial Signatures of Arabica Coffee Cherries: Insights into Ripeness Specific Diversity, Functional Traits, and Implications for Quality and Safety.</title>
        <authorList>
            <consortium name="RefSeq"/>
            <person name="Tenea G.N."/>
            <person name="Cifuentes V."/>
            <person name="Reyes P."/>
            <person name="Cevallos-Vallejos M."/>
        </authorList>
    </citation>
    <scope>NUCLEOTIDE SEQUENCE [LARGE SCALE GENOMIC DNA]</scope>
</reference>
<dbReference type="GO" id="GO:0005509">
    <property type="term" value="F:calcium ion binding"/>
    <property type="evidence" value="ECO:0007669"/>
    <property type="project" value="InterPro"/>
</dbReference>
<gene>
    <name evidence="6" type="primary">LOC113714184</name>
</gene>
<evidence type="ECO:0000259" key="4">
    <source>
        <dbReference type="PROSITE" id="PS50222"/>
    </source>
</evidence>
<dbReference type="OrthoDB" id="26525at2759"/>
<keyword evidence="5" id="KW-1185">Reference proteome</keyword>
<evidence type="ECO:0000256" key="1">
    <source>
        <dbReference type="ARBA" id="ARBA00022723"/>
    </source>
</evidence>
<accession>A0A6P6UT39</accession>
<dbReference type="Proteomes" id="UP001652660">
    <property type="component" value="Chromosome 10c"/>
</dbReference>
<evidence type="ECO:0000256" key="3">
    <source>
        <dbReference type="ARBA" id="ARBA00022837"/>
    </source>
</evidence>
<keyword evidence="1" id="KW-0479">Metal-binding</keyword>
<sequence>MWLLETIGVHVNQVELFFMGKETFDPIDFVLFYDLIIKVYNVEQSKKPKENEEDSLLEKDLTKAFEVFGLNDDGFISSDELESALWRLGLWDGGKDYRSMITVYDTNSDGMLDFEEFQSMMLASTSRKLVL</sequence>
<dbReference type="PROSITE" id="PS50222">
    <property type="entry name" value="EF_HAND_2"/>
    <property type="match status" value="2"/>
</dbReference>
<reference evidence="6" key="2">
    <citation type="submission" date="2025-08" db="UniProtKB">
        <authorList>
            <consortium name="RefSeq"/>
        </authorList>
    </citation>
    <scope>IDENTIFICATION</scope>
    <source>
        <tissue evidence="6">Leaves</tissue>
    </source>
</reference>
<feature type="domain" description="EF-hand" evidence="4">
    <location>
        <begin position="92"/>
        <end position="127"/>
    </location>
</feature>
<dbReference type="PROSITE" id="PS00018">
    <property type="entry name" value="EF_HAND_1"/>
    <property type="match status" value="1"/>
</dbReference>
<dbReference type="SUPFAM" id="SSF47473">
    <property type="entry name" value="EF-hand"/>
    <property type="match status" value="1"/>
</dbReference>